<keyword evidence="3" id="KW-1185">Reference proteome</keyword>
<sequence>MRTQYTANAARRPVVSTVVPTELSDILTSWRSGDSDSDHSSRLGKNLIAYQLKCYHKYISAPPAIATHAHFPSLVDLAAQKLPLAADALDGIPDVLLSRHIWRWHAISYPMLRGALTRLSTDPGEPAMKRQKTASGEVAERKEQKDDIDEWILAHEKYLGDSERLGKEWQHGLITLKDDDCDAIFPTSSNTSHARTITREASLPGYKVLDGRRSLAVDIQPSVAAFRRVFDRMSDGLLKNLNWNNIIVAGGIVLGALLSVAGAGAGEQWKASDIDIYIYGLTPAQANEKLHELFATFKTNLPARSPALIVRNSKTITFYSRYPLRRIQIVLKLVRSPRAVLLNFDLDICAMCWDGNEFWMLPRAARALETGFNVFTMNMIQGHYLSERRATQEQRVFKYADRGYGLRILPSYISSLEESKSKLQDISRDEVLFGVDMEKIATASREWTRTVVEERVGSYDSAAPKRIVAHGDLDNKHQLSSEPQGRSCLTGFSLFMRHVALWEMEKAGEIKINREHWASTDYGDYPESVLTYDDTPSYSWGEGFNITDFKRQIKQFNLRQITDWIRYPYDEDFFDTHGLDGEGNEFKSAARLTYATSIETILDRGHDIVMPVLVPRNLAAYINHLVGEAQQAAGLEVQNILTPAVKRNKDLIVAPDSTDSEDGLYMWRIGNEMMWQQLDRKIDEAFEVLYAFYRINDRPHSDWKPLRLVTQLSKRAIRSSVEDEFDAFARWIGRQPIFVDRFYASGVELEHIEGQEEQYTAEDN</sequence>
<evidence type="ECO:0000313" key="2">
    <source>
        <dbReference type="EMBL" id="KAF7362639.1"/>
    </source>
</evidence>
<dbReference type="PANTHER" id="PTHR43558">
    <property type="entry name" value="REDUCTASE, PUTATIVE (AFU_ORTHOLOGUE AFUA_3G10540)-RELATED"/>
    <property type="match status" value="1"/>
</dbReference>
<organism evidence="2 3">
    <name type="scientific">Mycena venus</name>
    <dbReference type="NCBI Taxonomy" id="2733690"/>
    <lineage>
        <taxon>Eukaryota</taxon>
        <taxon>Fungi</taxon>
        <taxon>Dikarya</taxon>
        <taxon>Basidiomycota</taxon>
        <taxon>Agaricomycotina</taxon>
        <taxon>Agaricomycetes</taxon>
        <taxon>Agaricomycetidae</taxon>
        <taxon>Agaricales</taxon>
        <taxon>Marasmiineae</taxon>
        <taxon>Mycenaceae</taxon>
        <taxon>Mycena</taxon>
    </lineage>
</organism>
<dbReference type="AlphaFoldDB" id="A0A8H6YP73"/>
<name>A0A8H6YP73_9AGAR</name>
<dbReference type="PANTHER" id="PTHR43558:SF6">
    <property type="entry name" value="REDUCTASE, PUTATIVE (AFU_ORTHOLOGUE AFUA_3G10540)-RELATED"/>
    <property type="match status" value="1"/>
</dbReference>
<dbReference type="OrthoDB" id="539213at2759"/>
<gene>
    <name evidence="2" type="ORF">MVEN_00613000</name>
</gene>
<protein>
    <submittedName>
        <fullName evidence="2">Uncharacterized protein</fullName>
    </submittedName>
</protein>
<dbReference type="InterPro" id="IPR053354">
    <property type="entry name" value="MGDG_epimerase"/>
</dbReference>
<dbReference type="Proteomes" id="UP000620124">
    <property type="component" value="Unassembled WGS sequence"/>
</dbReference>
<evidence type="ECO:0000256" key="1">
    <source>
        <dbReference type="SAM" id="MobiDB-lite"/>
    </source>
</evidence>
<comment type="caution">
    <text evidence="2">The sequence shown here is derived from an EMBL/GenBank/DDBJ whole genome shotgun (WGS) entry which is preliminary data.</text>
</comment>
<reference evidence="2" key="1">
    <citation type="submission" date="2020-05" db="EMBL/GenBank/DDBJ databases">
        <title>Mycena genomes resolve the evolution of fungal bioluminescence.</title>
        <authorList>
            <person name="Tsai I.J."/>
        </authorList>
    </citation>
    <scope>NUCLEOTIDE SEQUENCE</scope>
    <source>
        <strain evidence="2">CCC161011</strain>
    </source>
</reference>
<evidence type="ECO:0000313" key="3">
    <source>
        <dbReference type="Proteomes" id="UP000620124"/>
    </source>
</evidence>
<dbReference type="EMBL" id="JACAZI010000004">
    <property type="protein sequence ID" value="KAF7362639.1"/>
    <property type="molecule type" value="Genomic_DNA"/>
</dbReference>
<feature type="region of interest" description="Disordered" evidence="1">
    <location>
        <begin position="120"/>
        <end position="142"/>
    </location>
</feature>
<accession>A0A8H6YP73</accession>
<proteinExistence type="predicted"/>